<dbReference type="Pfam" id="PF17921">
    <property type="entry name" value="Integrase_H2C2"/>
    <property type="match status" value="1"/>
</dbReference>
<proteinExistence type="predicted"/>
<evidence type="ECO:0000313" key="3">
    <source>
        <dbReference type="Proteomes" id="UP000663823"/>
    </source>
</evidence>
<dbReference type="InterPro" id="IPR052160">
    <property type="entry name" value="Gypsy_RT_Integrase-like"/>
</dbReference>
<dbReference type="PANTHER" id="PTHR47266">
    <property type="entry name" value="ENDONUCLEASE-RELATED"/>
    <property type="match status" value="1"/>
</dbReference>
<reference evidence="2" key="1">
    <citation type="submission" date="2021-02" db="EMBL/GenBank/DDBJ databases">
        <authorList>
            <person name="Nowell W R."/>
        </authorList>
    </citation>
    <scope>NUCLEOTIDE SEQUENCE</scope>
</reference>
<dbReference type="Gene3D" id="1.10.340.70">
    <property type="match status" value="1"/>
</dbReference>
<evidence type="ECO:0000313" key="2">
    <source>
        <dbReference type="EMBL" id="CAF3858281.1"/>
    </source>
</evidence>
<dbReference type="AlphaFoldDB" id="A0A819EYA5"/>
<sequence>MKLYLLGREYIVQTNHCPLRNMHKKLSNNRRLDCISLALQQYNIKEIRHISINRQASVIPSFISAGMTSAQAKAQIHQAPPNNTNISFDHTSLIDDQPPLEAEYFGYCRTYLKLKDKYWWPNMKITIQNYIRTCVQCQKFDIDRRKLSGLLHLIESLKDPLQLIEIDYIGTFPKTPQENTYIGESKLPSDKPTTYYEFPKPNDYFQHTINICQQQAHSNIKNNSQNYKQNFDRDRFDIHYNVVTACSSNVKLSSKVSQNKRRQINKQEKERHCHQVFSPYHSIYNYDMYFINACTTS</sequence>
<accession>A0A819EYA5</accession>
<dbReference type="Proteomes" id="UP000663823">
    <property type="component" value="Unassembled WGS sequence"/>
</dbReference>
<organism evidence="2 3">
    <name type="scientific">Rotaria sordida</name>
    <dbReference type="NCBI Taxonomy" id="392033"/>
    <lineage>
        <taxon>Eukaryota</taxon>
        <taxon>Metazoa</taxon>
        <taxon>Spiralia</taxon>
        <taxon>Gnathifera</taxon>
        <taxon>Rotifera</taxon>
        <taxon>Eurotatoria</taxon>
        <taxon>Bdelloidea</taxon>
        <taxon>Philodinida</taxon>
        <taxon>Philodinidae</taxon>
        <taxon>Rotaria</taxon>
    </lineage>
</organism>
<protein>
    <recommendedName>
        <fullName evidence="1">Integrase zinc-binding domain-containing protein</fullName>
    </recommendedName>
</protein>
<dbReference type="InterPro" id="IPR041588">
    <property type="entry name" value="Integrase_H2C2"/>
</dbReference>
<name>A0A819EYA5_9BILA</name>
<evidence type="ECO:0000259" key="1">
    <source>
        <dbReference type="Pfam" id="PF17921"/>
    </source>
</evidence>
<feature type="domain" description="Integrase zinc-binding" evidence="1">
    <location>
        <begin position="104"/>
        <end position="140"/>
    </location>
</feature>
<comment type="caution">
    <text evidence="2">The sequence shown here is derived from an EMBL/GenBank/DDBJ whole genome shotgun (WGS) entry which is preliminary data.</text>
</comment>
<gene>
    <name evidence="2" type="ORF">OTI717_LOCUS21552</name>
</gene>
<dbReference type="EMBL" id="CAJOAX010003513">
    <property type="protein sequence ID" value="CAF3858281.1"/>
    <property type="molecule type" value="Genomic_DNA"/>
</dbReference>